<name>C6SBH9_NEIME</name>
<keyword evidence="1" id="KW-0812">Transmembrane</keyword>
<protein>
    <submittedName>
        <fullName evidence="2">Uncharacterized protein</fullName>
    </submittedName>
</protein>
<evidence type="ECO:0000256" key="1">
    <source>
        <dbReference type="SAM" id="Phobius"/>
    </source>
</evidence>
<keyword evidence="1" id="KW-0472">Membrane</keyword>
<sequence length="98" mass="11358">MLFFLCHRYSLVSDRLPIFAYIGVEGIISSICGLFMEFDAMPSETFRLQTAWAWKDKAGTKNCSVLPLLAVPSVWFAVLPPYFQNMTQVFHVFFYFSR</sequence>
<gene>
    <name evidence="2" type="ORF">NME_0642</name>
</gene>
<feature type="transmembrane region" description="Helical" evidence="1">
    <location>
        <begin position="18"/>
        <end position="38"/>
    </location>
</feature>
<accession>C6SBH9</accession>
<feature type="transmembrane region" description="Helical" evidence="1">
    <location>
        <begin position="65"/>
        <end position="83"/>
    </location>
</feature>
<reference evidence="2" key="1">
    <citation type="journal article" date="2008" name="Proc. Natl. Acad. Sci. U.S.A.">
        <title>Whole-genome comparison of disease and carriage strains provides insights into virulence evolution in Neisseria meningitidis.</title>
        <authorList>
            <person name="Schoen C."/>
            <person name="Blom J."/>
            <person name="Claus H."/>
            <person name="Schramm-Glueck A."/>
            <person name="Brandt P."/>
            <person name="Mueller T."/>
            <person name="Goesmann A."/>
            <person name="Joseph B."/>
            <person name="Konietzny S."/>
            <person name="Kurzai O."/>
            <person name="Schmitt C."/>
            <person name="Friedrich T."/>
            <person name="Linke B."/>
            <person name="Vogel U."/>
            <person name="Frosch M."/>
        </authorList>
    </citation>
    <scope>NUCLEOTIDE SEQUENCE</scope>
    <source>
        <strain evidence="2">Alpha153</strain>
    </source>
</reference>
<dbReference type="AlphaFoldDB" id="C6SBH9"/>
<organism evidence="2">
    <name type="scientific">Neisseria meningitidis alpha153</name>
    <dbReference type="NCBI Taxonomy" id="663926"/>
    <lineage>
        <taxon>Bacteria</taxon>
        <taxon>Pseudomonadati</taxon>
        <taxon>Pseudomonadota</taxon>
        <taxon>Betaproteobacteria</taxon>
        <taxon>Neisseriales</taxon>
        <taxon>Neisseriaceae</taxon>
        <taxon>Neisseria</taxon>
    </lineage>
</organism>
<proteinExistence type="predicted"/>
<keyword evidence="1" id="KW-1133">Transmembrane helix</keyword>
<evidence type="ECO:0000313" key="2">
    <source>
        <dbReference type="EMBL" id="CBA04969.1"/>
    </source>
</evidence>
<dbReference type="EMBL" id="AM889137">
    <property type="protein sequence ID" value="CBA04969.1"/>
    <property type="molecule type" value="Genomic_DNA"/>
</dbReference>